<feature type="region of interest" description="Disordered" evidence="1">
    <location>
        <begin position="189"/>
        <end position="210"/>
    </location>
</feature>
<reference evidence="2 3" key="1">
    <citation type="journal article" date="2021" name="Nat. Commun.">
        <title>Genetic determinants of endophytism in the Arabidopsis root mycobiome.</title>
        <authorList>
            <person name="Mesny F."/>
            <person name="Miyauchi S."/>
            <person name="Thiergart T."/>
            <person name="Pickel B."/>
            <person name="Atanasova L."/>
            <person name="Karlsson M."/>
            <person name="Huettel B."/>
            <person name="Barry K.W."/>
            <person name="Haridas S."/>
            <person name="Chen C."/>
            <person name="Bauer D."/>
            <person name="Andreopoulos W."/>
            <person name="Pangilinan J."/>
            <person name="LaButti K."/>
            <person name="Riley R."/>
            <person name="Lipzen A."/>
            <person name="Clum A."/>
            <person name="Drula E."/>
            <person name="Henrissat B."/>
            <person name="Kohler A."/>
            <person name="Grigoriev I.V."/>
            <person name="Martin F.M."/>
            <person name="Hacquard S."/>
        </authorList>
    </citation>
    <scope>NUCLEOTIDE SEQUENCE [LARGE SCALE GENOMIC DNA]</scope>
    <source>
        <strain evidence="2 3">MPI-CAGE-CH-0241</strain>
    </source>
</reference>
<comment type="caution">
    <text evidence="2">The sequence shown here is derived from an EMBL/GenBank/DDBJ whole genome shotgun (WGS) entry which is preliminary data.</text>
</comment>
<evidence type="ECO:0000313" key="2">
    <source>
        <dbReference type="EMBL" id="KAH6900041.1"/>
    </source>
</evidence>
<evidence type="ECO:0000313" key="3">
    <source>
        <dbReference type="Proteomes" id="UP000777438"/>
    </source>
</evidence>
<evidence type="ECO:0000256" key="1">
    <source>
        <dbReference type="SAM" id="MobiDB-lite"/>
    </source>
</evidence>
<protein>
    <submittedName>
        <fullName evidence="2">Uncharacterized protein</fullName>
    </submittedName>
</protein>
<dbReference type="EMBL" id="JAGPYM010000001">
    <property type="protein sequence ID" value="KAH6900041.1"/>
    <property type="molecule type" value="Genomic_DNA"/>
</dbReference>
<proteinExistence type="predicted"/>
<feature type="compositionally biased region" description="Polar residues" evidence="1">
    <location>
        <begin position="87"/>
        <end position="101"/>
    </location>
</feature>
<gene>
    <name evidence="2" type="ORF">B0T10DRAFT_452574</name>
</gene>
<keyword evidence="3" id="KW-1185">Reference proteome</keyword>
<name>A0A9P8WID4_9HYPO</name>
<feature type="region of interest" description="Disordered" evidence="1">
    <location>
        <begin position="67"/>
        <end position="101"/>
    </location>
</feature>
<accession>A0A9P8WID4</accession>
<dbReference type="AlphaFoldDB" id="A0A9P8WID4"/>
<sequence>MTGQQNKTRTPVFLTPSQNGTMRPFPSFLGRLSMRACVLCPIRKDVRLCVVGAKVLVRLAVQDSDGVVSRQNGRGGRGKAQLRGYTGVSQVSQHRNTQTQTRLPIRASKAVRLPGSTGLPVHGSSGRSTNIWNALNGEIGSIIKDRQGCRLNIQWSETAPLSSHVSRWMWTVALAAKSCQDQALDLTMKFESSSESERSSSPGPVIPETR</sequence>
<organism evidence="2 3">
    <name type="scientific">Thelonectria olida</name>
    <dbReference type="NCBI Taxonomy" id="1576542"/>
    <lineage>
        <taxon>Eukaryota</taxon>
        <taxon>Fungi</taxon>
        <taxon>Dikarya</taxon>
        <taxon>Ascomycota</taxon>
        <taxon>Pezizomycotina</taxon>
        <taxon>Sordariomycetes</taxon>
        <taxon>Hypocreomycetidae</taxon>
        <taxon>Hypocreales</taxon>
        <taxon>Nectriaceae</taxon>
        <taxon>Thelonectria</taxon>
    </lineage>
</organism>
<dbReference type="Proteomes" id="UP000777438">
    <property type="component" value="Unassembled WGS sequence"/>
</dbReference>